<dbReference type="InterPro" id="IPR001547">
    <property type="entry name" value="Glyco_hydro_5"/>
</dbReference>
<keyword evidence="8" id="KW-1185">Reference proteome</keyword>
<dbReference type="PANTHER" id="PTHR34142:SF1">
    <property type="entry name" value="GLYCOSIDE HYDROLASE FAMILY 5 DOMAIN-CONTAINING PROTEIN"/>
    <property type="match status" value="1"/>
</dbReference>
<feature type="domain" description="Glycoside hydrolase family 5" evidence="6">
    <location>
        <begin position="38"/>
        <end position="280"/>
    </location>
</feature>
<dbReference type="EMBL" id="SPDV01000010">
    <property type="protein sequence ID" value="TFI58963.1"/>
    <property type="molecule type" value="Genomic_DNA"/>
</dbReference>
<dbReference type="PANTHER" id="PTHR34142">
    <property type="entry name" value="ENDO-BETA-1,4-GLUCANASE A"/>
    <property type="match status" value="1"/>
</dbReference>
<dbReference type="GO" id="GO:0000272">
    <property type="term" value="P:polysaccharide catabolic process"/>
    <property type="evidence" value="ECO:0007669"/>
    <property type="project" value="InterPro"/>
</dbReference>
<comment type="caution">
    <text evidence="7">The sequence shown here is derived from an EMBL/GenBank/DDBJ whole genome shotgun (WGS) entry which is preliminary data.</text>
</comment>
<dbReference type="Proteomes" id="UP000298213">
    <property type="component" value="Unassembled WGS sequence"/>
</dbReference>
<feature type="region of interest" description="Disordered" evidence="4">
    <location>
        <begin position="315"/>
        <end position="336"/>
    </location>
</feature>
<dbReference type="GO" id="GO:0004553">
    <property type="term" value="F:hydrolase activity, hydrolyzing O-glycosyl compounds"/>
    <property type="evidence" value="ECO:0007669"/>
    <property type="project" value="InterPro"/>
</dbReference>
<name>A0A4Y8ZSH9_9SPHN</name>
<evidence type="ECO:0000259" key="6">
    <source>
        <dbReference type="Pfam" id="PF00150"/>
    </source>
</evidence>
<accession>A0A4Y8ZSH9</accession>
<dbReference type="AlphaFoldDB" id="A0A4Y8ZSH9"/>
<comment type="similarity">
    <text evidence="3">Belongs to the glycosyl hydrolase 5 (cellulase A) family.</text>
</comment>
<dbReference type="PROSITE" id="PS00659">
    <property type="entry name" value="GLYCOSYL_HYDROL_F5"/>
    <property type="match status" value="1"/>
</dbReference>
<dbReference type="InterPro" id="IPR018087">
    <property type="entry name" value="Glyco_hydro_5_CS"/>
</dbReference>
<feature type="chain" id="PRO_5021298885" evidence="5">
    <location>
        <begin position="21"/>
        <end position="336"/>
    </location>
</feature>
<evidence type="ECO:0000313" key="8">
    <source>
        <dbReference type="Proteomes" id="UP000298213"/>
    </source>
</evidence>
<organism evidence="7 8">
    <name type="scientific">Sphingomonas parva</name>
    <dbReference type="NCBI Taxonomy" id="2555898"/>
    <lineage>
        <taxon>Bacteria</taxon>
        <taxon>Pseudomonadati</taxon>
        <taxon>Pseudomonadota</taxon>
        <taxon>Alphaproteobacteria</taxon>
        <taxon>Sphingomonadales</taxon>
        <taxon>Sphingomonadaceae</taxon>
        <taxon>Sphingomonas</taxon>
    </lineage>
</organism>
<evidence type="ECO:0000256" key="5">
    <source>
        <dbReference type="SAM" id="SignalP"/>
    </source>
</evidence>
<dbReference type="OrthoDB" id="1153097at2"/>
<proteinExistence type="inferred from homology"/>
<dbReference type="Pfam" id="PF00150">
    <property type="entry name" value="Cellulase"/>
    <property type="match status" value="1"/>
</dbReference>
<keyword evidence="1 3" id="KW-0378">Hydrolase</keyword>
<evidence type="ECO:0000313" key="7">
    <source>
        <dbReference type="EMBL" id="TFI58963.1"/>
    </source>
</evidence>
<sequence length="336" mass="37369">MIRLLAGLCLFLAAAAPAAAETPVERHGQLRVEGNRIVDARGEPVVLRGMSLFWSQWAPQFYNRGAVAWLRDDWKADVVRAAIAVHSGGYMEHPDRETKKAEAVIDAAIASGLYVIVDWHAHQPEPEAAAHFFSHIARKYGHLPNIIYETWNEPLDTQDWSRVIKPYHLAVIPKIREADPDNLIVAGTQTWSQDVDKAAVDPLPFTNLAYTLHFYAGTHRQSLRDKADDALAKGAALFVTEWGTTPASGDGPVDVEETRKWWDFLEANKLSYLNWSITTKRESSAALLPGADARGGWKENDLTPSGRLVREHLRAMHDRDSSPPQPRTPMPCGGTC</sequence>
<dbReference type="InterPro" id="IPR017853">
    <property type="entry name" value="GH"/>
</dbReference>
<feature type="signal peptide" evidence="5">
    <location>
        <begin position="1"/>
        <end position="20"/>
    </location>
</feature>
<gene>
    <name evidence="7" type="ORF">E2493_06815</name>
</gene>
<evidence type="ECO:0000256" key="4">
    <source>
        <dbReference type="SAM" id="MobiDB-lite"/>
    </source>
</evidence>
<dbReference type="Gene3D" id="3.20.20.80">
    <property type="entry name" value="Glycosidases"/>
    <property type="match status" value="1"/>
</dbReference>
<evidence type="ECO:0000256" key="1">
    <source>
        <dbReference type="ARBA" id="ARBA00022801"/>
    </source>
</evidence>
<reference evidence="7 8" key="1">
    <citation type="submission" date="2019-03" db="EMBL/GenBank/DDBJ databases">
        <title>Genome sequence of Sphingomonas sp. 17J27-24.</title>
        <authorList>
            <person name="Kim M."/>
            <person name="Maeng S."/>
            <person name="Sathiyaraj S."/>
        </authorList>
    </citation>
    <scope>NUCLEOTIDE SEQUENCE [LARGE SCALE GENOMIC DNA]</scope>
    <source>
        <strain evidence="7 8">17J27-24</strain>
    </source>
</reference>
<dbReference type="RefSeq" id="WP_135085054.1">
    <property type="nucleotide sequence ID" value="NZ_SPDV01000010.1"/>
</dbReference>
<protein>
    <submittedName>
        <fullName evidence="7">Glycoside hydrolase family 5 protein</fullName>
    </submittedName>
</protein>
<evidence type="ECO:0000256" key="2">
    <source>
        <dbReference type="ARBA" id="ARBA00023295"/>
    </source>
</evidence>
<evidence type="ECO:0000256" key="3">
    <source>
        <dbReference type="RuleBase" id="RU361153"/>
    </source>
</evidence>
<dbReference type="SUPFAM" id="SSF51445">
    <property type="entry name" value="(Trans)glycosidases"/>
    <property type="match status" value="1"/>
</dbReference>
<keyword evidence="5" id="KW-0732">Signal</keyword>
<keyword evidence="2 3" id="KW-0326">Glycosidase</keyword>